<comment type="caution">
    <text evidence="2">The sequence shown here is derived from an EMBL/GenBank/DDBJ whole genome shotgun (WGS) entry which is preliminary data.</text>
</comment>
<dbReference type="PANTHER" id="PTHR41913">
    <property type="entry name" value="DUF1684 DOMAIN-CONTAINING PROTEIN"/>
    <property type="match status" value="1"/>
</dbReference>
<evidence type="ECO:0008006" key="4">
    <source>
        <dbReference type="Google" id="ProtNLM"/>
    </source>
</evidence>
<evidence type="ECO:0000313" key="2">
    <source>
        <dbReference type="EMBL" id="EMR01041.1"/>
    </source>
</evidence>
<gene>
    <name evidence="2" type="ORF">ADICEAN_03832</name>
</gene>
<organism evidence="2 3">
    <name type="scientific">Cesiribacter andamanensis AMV16</name>
    <dbReference type="NCBI Taxonomy" id="1279009"/>
    <lineage>
        <taxon>Bacteria</taxon>
        <taxon>Pseudomonadati</taxon>
        <taxon>Bacteroidota</taxon>
        <taxon>Cytophagia</taxon>
        <taxon>Cytophagales</taxon>
        <taxon>Cesiribacteraceae</taxon>
        <taxon>Cesiribacter</taxon>
    </lineage>
</organism>
<sequence length="214" mass="24619">MLYLCFMSKRILGFLIISGIIAIFAYTLLQSNTGTEDPQQYQQRIQKEREQKNASFRSGRDSPIPQEARSSFQGLNYYPITPELRLQARLERMPQPEAIRIETSTGTAETYLRWGLAHFQLRNQSLQLLILQAIDDPSYLFIPFADETSARSTYGAGRYLEVEEPKGNSNRIELDFNRAYNPYCAYNEAYTCPLPPRDNLLPVPIEAGEKSYEK</sequence>
<reference evidence="2 3" key="1">
    <citation type="journal article" date="2013" name="Genome Announc.">
        <title>Draft Genome Sequence of Cesiribacter andamanensis Strain AMV16T, Isolated from a Soil Sample from a Mud Volcano in the Andaman Islands, India.</title>
        <authorList>
            <person name="Shivaji S."/>
            <person name="Ara S."/>
            <person name="Begum Z."/>
            <person name="Srinivas T.N."/>
            <person name="Singh A."/>
            <person name="Kumar Pinnaka A."/>
        </authorList>
    </citation>
    <scope>NUCLEOTIDE SEQUENCE [LARGE SCALE GENOMIC DNA]</scope>
    <source>
        <strain evidence="2 3">AMV16</strain>
    </source>
</reference>
<dbReference type="EMBL" id="AODQ01000152">
    <property type="protein sequence ID" value="EMR01041.1"/>
    <property type="molecule type" value="Genomic_DNA"/>
</dbReference>
<dbReference type="PANTHER" id="PTHR41913:SF1">
    <property type="entry name" value="DUF1684 DOMAIN-CONTAINING PROTEIN"/>
    <property type="match status" value="1"/>
</dbReference>
<feature type="transmembrane region" description="Helical" evidence="1">
    <location>
        <begin position="12"/>
        <end position="29"/>
    </location>
</feature>
<name>M7N1E6_9BACT</name>
<dbReference type="eggNOG" id="COG3358">
    <property type="taxonomic scope" value="Bacteria"/>
</dbReference>
<accession>M7N1E6</accession>
<keyword evidence="1" id="KW-0472">Membrane</keyword>
<dbReference type="InterPro" id="IPR012467">
    <property type="entry name" value="DUF1684"/>
</dbReference>
<dbReference type="PATRIC" id="fig|1279009.4.peg.3878"/>
<proteinExistence type="predicted"/>
<keyword evidence="1" id="KW-0812">Transmembrane</keyword>
<dbReference type="Proteomes" id="UP000011910">
    <property type="component" value="Unassembled WGS sequence"/>
</dbReference>
<keyword evidence="1" id="KW-1133">Transmembrane helix</keyword>
<dbReference type="AlphaFoldDB" id="M7N1E6"/>
<evidence type="ECO:0000313" key="3">
    <source>
        <dbReference type="Proteomes" id="UP000011910"/>
    </source>
</evidence>
<protein>
    <recommendedName>
        <fullName evidence="4">DUF1684 domain-containing protein</fullName>
    </recommendedName>
</protein>
<dbReference type="Gene3D" id="6.10.250.1680">
    <property type="match status" value="1"/>
</dbReference>
<keyword evidence="3" id="KW-1185">Reference proteome</keyword>
<evidence type="ECO:0000256" key="1">
    <source>
        <dbReference type="SAM" id="Phobius"/>
    </source>
</evidence>
<dbReference type="Pfam" id="PF07920">
    <property type="entry name" value="DUF1684"/>
    <property type="match status" value="1"/>
</dbReference>
<dbReference type="STRING" id="1279009.ADICEAN_03832"/>